<evidence type="ECO:0000313" key="2">
    <source>
        <dbReference type="Proteomes" id="UP000616885"/>
    </source>
</evidence>
<name>A0A8H7NQC7_BIOOC</name>
<proteinExistence type="predicted"/>
<comment type="caution">
    <text evidence="1">The sequence shown here is derived from an EMBL/GenBank/DDBJ whole genome shotgun (WGS) entry which is preliminary data.</text>
</comment>
<sequence length="187" mass="20830">MHAIMFLAAEPTAAATHRLEPLAILLGGDRPPLHGYLFICDSTLLPLPAFCEIAIGLCYLARMARAQACMVFCRVRVLTRLTLHQGRTTYIITTLGPSRISHSTVVGPARSSSLGSEVIARCIGWVFAALFWAVRLDHGERNFGTASLNNRCPAISPQFSYYKITKVPHMILWLFFRRAKIIFPQKS</sequence>
<gene>
    <name evidence="1" type="ORF">IM811_001670</name>
</gene>
<dbReference type="AlphaFoldDB" id="A0A8H7NQC7"/>
<reference evidence="1" key="1">
    <citation type="submission" date="2020-10" db="EMBL/GenBank/DDBJ databases">
        <title>High-Quality Genome Resource of Clonostachys rosea strain S41 by Oxford Nanopore Long-Read Sequencing.</title>
        <authorList>
            <person name="Wang H."/>
        </authorList>
    </citation>
    <scope>NUCLEOTIDE SEQUENCE</scope>
    <source>
        <strain evidence="1">S41</strain>
    </source>
</reference>
<dbReference type="EMBL" id="JADCTT010000001">
    <property type="protein sequence ID" value="KAF9759976.1"/>
    <property type="molecule type" value="Genomic_DNA"/>
</dbReference>
<accession>A0A8H7NQC7</accession>
<evidence type="ECO:0000313" key="1">
    <source>
        <dbReference type="EMBL" id="KAF9759976.1"/>
    </source>
</evidence>
<protein>
    <submittedName>
        <fullName evidence="1">Uncharacterized protein</fullName>
    </submittedName>
</protein>
<dbReference type="Proteomes" id="UP000616885">
    <property type="component" value="Unassembled WGS sequence"/>
</dbReference>
<organism evidence="1 2">
    <name type="scientific">Bionectria ochroleuca</name>
    <name type="common">Gliocladium roseum</name>
    <dbReference type="NCBI Taxonomy" id="29856"/>
    <lineage>
        <taxon>Eukaryota</taxon>
        <taxon>Fungi</taxon>
        <taxon>Dikarya</taxon>
        <taxon>Ascomycota</taxon>
        <taxon>Pezizomycotina</taxon>
        <taxon>Sordariomycetes</taxon>
        <taxon>Hypocreomycetidae</taxon>
        <taxon>Hypocreales</taxon>
        <taxon>Bionectriaceae</taxon>
        <taxon>Clonostachys</taxon>
    </lineage>
</organism>